<evidence type="ECO:0000313" key="7">
    <source>
        <dbReference type="EMBL" id="OXA62216.1"/>
    </source>
</evidence>
<dbReference type="CDD" id="cd16870">
    <property type="entry name" value="ARID_JARD2"/>
    <property type="match status" value="1"/>
</dbReference>
<feature type="compositionally biased region" description="Basic and acidic residues" evidence="3">
    <location>
        <begin position="570"/>
        <end position="588"/>
    </location>
</feature>
<feature type="region of interest" description="Disordered" evidence="3">
    <location>
        <begin position="341"/>
        <end position="371"/>
    </location>
</feature>
<feature type="compositionally biased region" description="Basic and acidic residues" evidence="3">
    <location>
        <begin position="712"/>
        <end position="722"/>
    </location>
</feature>
<feature type="compositionally biased region" description="Low complexity" evidence="3">
    <location>
        <begin position="1710"/>
        <end position="1721"/>
    </location>
</feature>
<dbReference type="OrthoDB" id="8951118at2759"/>
<dbReference type="PANTHER" id="PTHR10694:SF113">
    <property type="entry name" value="PROTEIN JUMONJI"/>
    <property type="match status" value="1"/>
</dbReference>
<comment type="subcellular location">
    <subcellularLocation>
        <location evidence="1">Nucleus</location>
    </subcellularLocation>
</comment>
<feature type="compositionally biased region" description="Basic and acidic residues" evidence="3">
    <location>
        <begin position="734"/>
        <end position="752"/>
    </location>
</feature>
<dbReference type="Pfam" id="PF02373">
    <property type="entry name" value="JmjC"/>
    <property type="match status" value="1"/>
</dbReference>
<gene>
    <name evidence="7" type="ORF">Fcan01_02966</name>
</gene>
<name>A0A226EZY6_FOLCA</name>
<dbReference type="InterPro" id="IPR004198">
    <property type="entry name" value="Znf_C5HC2"/>
</dbReference>
<evidence type="ECO:0000259" key="6">
    <source>
        <dbReference type="PROSITE" id="PS51184"/>
    </source>
</evidence>
<feature type="domain" description="ARID" evidence="4">
    <location>
        <begin position="1862"/>
        <end position="1954"/>
    </location>
</feature>
<feature type="compositionally biased region" description="Basic and acidic residues" evidence="3">
    <location>
        <begin position="1686"/>
        <end position="1701"/>
    </location>
</feature>
<dbReference type="GO" id="GO:0003677">
    <property type="term" value="F:DNA binding"/>
    <property type="evidence" value="ECO:0007669"/>
    <property type="project" value="InterPro"/>
</dbReference>
<feature type="domain" description="JmjN" evidence="5">
    <location>
        <begin position="1798"/>
        <end position="1839"/>
    </location>
</feature>
<feature type="region of interest" description="Disordered" evidence="3">
    <location>
        <begin position="1574"/>
        <end position="1785"/>
    </location>
</feature>
<dbReference type="InterPro" id="IPR003349">
    <property type="entry name" value="JmjN"/>
</dbReference>
<evidence type="ECO:0000313" key="8">
    <source>
        <dbReference type="Proteomes" id="UP000198287"/>
    </source>
</evidence>
<feature type="compositionally biased region" description="Basic and acidic residues" evidence="3">
    <location>
        <begin position="1645"/>
        <end position="1659"/>
    </location>
</feature>
<feature type="compositionally biased region" description="Low complexity" evidence="3">
    <location>
        <begin position="1747"/>
        <end position="1768"/>
    </location>
</feature>
<feature type="compositionally biased region" description="Basic and acidic residues" evidence="3">
    <location>
        <begin position="69"/>
        <end position="78"/>
    </location>
</feature>
<reference evidence="7 8" key="1">
    <citation type="submission" date="2015-12" db="EMBL/GenBank/DDBJ databases">
        <title>The genome of Folsomia candida.</title>
        <authorList>
            <person name="Faddeeva A."/>
            <person name="Derks M.F."/>
            <person name="Anvar Y."/>
            <person name="Smit S."/>
            <person name="Van Straalen N."/>
            <person name="Roelofs D."/>
        </authorList>
    </citation>
    <scope>NUCLEOTIDE SEQUENCE [LARGE SCALE GENOMIC DNA]</scope>
    <source>
        <strain evidence="7 8">VU population</strain>
        <tissue evidence="7">Whole body</tissue>
    </source>
</reference>
<feature type="compositionally biased region" description="Polar residues" evidence="3">
    <location>
        <begin position="592"/>
        <end position="602"/>
    </location>
</feature>
<dbReference type="FunFam" id="1.10.150.60:FF:000012">
    <property type="entry name" value="Blast:Protein Jumonji"/>
    <property type="match status" value="1"/>
</dbReference>
<feature type="compositionally biased region" description="Low complexity" evidence="3">
    <location>
        <begin position="17"/>
        <end position="28"/>
    </location>
</feature>
<dbReference type="InterPro" id="IPR036431">
    <property type="entry name" value="ARID_dom_sf"/>
</dbReference>
<feature type="compositionally biased region" description="Acidic residues" evidence="3">
    <location>
        <begin position="1072"/>
        <end position="1084"/>
    </location>
</feature>
<keyword evidence="8" id="KW-1185">Reference proteome</keyword>
<feature type="compositionally biased region" description="Low complexity" evidence="3">
    <location>
        <begin position="348"/>
        <end position="363"/>
    </location>
</feature>
<dbReference type="PROSITE" id="PS51184">
    <property type="entry name" value="JMJC"/>
    <property type="match status" value="1"/>
</dbReference>
<dbReference type="PROSITE" id="PS51011">
    <property type="entry name" value="ARID"/>
    <property type="match status" value="1"/>
</dbReference>
<dbReference type="GO" id="GO:0005634">
    <property type="term" value="C:nucleus"/>
    <property type="evidence" value="ECO:0007669"/>
    <property type="project" value="UniProtKB-SubCell"/>
</dbReference>
<feature type="region of interest" description="Disordered" evidence="3">
    <location>
        <begin position="500"/>
        <end position="1256"/>
    </location>
</feature>
<feature type="compositionally biased region" description="Low complexity" evidence="3">
    <location>
        <begin position="558"/>
        <end position="568"/>
    </location>
</feature>
<feature type="compositionally biased region" description="Basic and acidic residues" evidence="3">
    <location>
        <begin position="767"/>
        <end position="821"/>
    </location>
</feature>
<feature type="region of interest" description="Disordered" evidence="3">
    <location>
        <begin position="1479"/>
        <end position="1559"/>
    </location>
</feature>
<feature type="compositionally biased region" description="Polar residues" evidence="3">
    <location>
        <begin position="1769"/>
        <end position="1779"/>
    </location>
</feature>
<feature type="compositionally biased region" description="Acidic residues" evidence="3">
    <location>
        <begin position="1094"/>
        <end position="1103"/>
    </location>
</feature>
<feature type="compositionally biased region" description="Basic residues" evidence="3">
    <location>
        <begin position="623"/>
        <end position="632"/>
    </location>
</feature>
<dbReference type="InterPro" id="IPR001606">
    <property type="entry name" value="ARID_dom"/>
</dbReference>
<dbReference type="Proteomes" id="UP000198287">
    <property type="component" value="Unassembled WGS sequence"/>
</dbReference>
<feature type="compositionally biased region" description="Polar residues" evidence="3">
    <location>
        <begin position="1578"/>
        <end position="1593"/>
    </location>
</feature>
<feature type="compositionally biased region" description="Basic residues" evidence="3">
    <location>
        <begin position="460"/>
        <end position="472"/>
    </location>
</feature>
<dbReference type="SMART" id="SM00545">
    <property type="entry name" value="JmjN"/>
    <property type="match status" value="1"/>
</dbReference>
<feature type="compositionally biased region" description="Basic and acidic residues" evidence="3">
    <location>
        <begin position="1024"/>
        <end position="1037"/>
    </location>
</feature>
<feature type="compositionally biased region" description="Basic and acidic residues" evidence="3">
    <location>
        <begin position="636"/>
        <end position="669"/>
    </location>
</feature>
<dbReference type="PROSITE" id="PS51183">
    <property type="entry name" value="JMJN"/>
    <property type="match status" value="1"/>
</dbReference>
<evidence type="ECO:0000256" key="2">
    <source>
        <dbReference type="ARBA" id="ARBA00023242"/>
    </source>
</evidence>
<dbReference type="Pfam" id="PF02928">
    <property type="entry name" value="zf-C5HC2"/>
    <property type="match status" value="1"/>
</dbReference>
<dbReference type="InterPro" id="IPR003347">
    <property type="entry name" value="JmjC_dom"/>
</dbReference>
<dbReference type="SMART" id="SM01014">
    <property type="entry name" value="ARID"/>
    <property type="match status" value="1"/>
</dbReference>
<dbReference type="EMBL" id="LNIX01000001">
    <property type="protein sequence ID" value="OXA62216.1"/>
    <property type="molecule type" value="Genomic_DNA"/>
</dbReference>
<feature type="domain" description="JmjC" evidence="6">
    <location>
        <begin position="2069"/>
        <end position="2234"/>
    </location>
</feature>
<keyword evidence="2" id="KW-0539">Nucleus</keyword>
<dbReference type="GO" id="GO:0000785">
    <property type="term" value="C:chromatin"/>
    <property type="evidence" value="ECO:0007669"/>
    <property type="project" value="TreeGrafter"/>
</dbReference>
<dbReference type="SMART" id="SM00558">
    <property type="entry name" value="JmjC"/>
    <property type="match status" value="1"/>
</dbReference>
<dbReference type="OMA" id="KWMAPFC"/>
<dbReference type="Pfam" id="PF01388">
    <property type="entry name" value="ARID"/>
    <property type="match status" value="1"/>
</dbReference>
<feature type="compositionally biased region" description="Basic residues" evidence="3">
    <location>
        <begin position="980"/>
        <end position="989"/>
    </location>
</feature>
<feature type="compositionally biased region" description="Acidic residues" evidence="3">
    <location>
        <begin position="525"/>
        <end position="548"/>
    </location>
</feature>
<proteinExistence type="predicted"/>
<dbReference type="Gene3D" id="1.10.150.60">
    <property type="entry name" value="ARID DNA-binding domain"/>
    <property type="match status" value="1"/>
</dbReference>
<feature type="compositionally biased region" description="Basic and acidic residues" evidence="3">
    <location>
        <begin position="46"/>
        <end position="62"/>
    </location>
</feature>
<feature type="compositionally biased region" description="Low complexity" evidence="3">
    <location>
        <begin position="1479"/>
        <end position="1493"/>
    </location>
</feature>
<feature type="compositionally biased region" description="Polar residues" evidence="3">
    <location>
        <begin position="1494"/>
        <end position="1511"/>
    </location>
</feature>
<dbReference type="GO" id="GO:0006338">
    <property type="term" value="P:chromatin remodeling"/>
    <property type="evidence" value="ECO:0007669"/>
    <property type="project" value="TreeGrafter"/>
</dbReference>
<dbReference type="SMART" id="SM00501">
    <property type="entry name" value="BRIGHT"/>
    <property type="match status" value="1"/>
</dbReference>
<dbReference type="STRING" id="158441.A0A226EZY6"/>
<dbReference type="SUPFAM" id="SSF46774">
    <property type="entry name" value="ARID-like"/>
    <property type="match status" value="1"/>
</dbReference>
<feature type="region of interest" description="Disordered" evidence="3">
    <location>
        <begin position="1"/>
        <end position="143"/>
    </location>
</feature>
<feature type="compositionally biased region" description="Low complexity" evidence="3">
    <location>
        <begin position="1518"/>
        <end position="1542"/>
    </location>
</feature>
<feature type="compositionally biased region" description="Basic and acidic residues" evidence="3">
    <location>
        <begin position="676"/>
        <end position="690"/>
    </location>
</feature>
<feature type="region of interest" description="Disordered" evidence="3">
    <location>
        <begin position="194"/>
        <end position="235"/>
    </location>
</feature>
<feature type="compositionally biased region" description="Low complexity" evidence="3">
    <location>
        <begin position="1166"/>
        <end position="1200"/>
    </location>
</feature>
<organism evidence="7 8">
    <name type="scientific">Folsomia candida</name>
    <name type="common">Springtail</name>
    <dbReference type="NCBI Taxonomy" id="158441"/>
    <lineage>
        <taxon>Eukaryota</taxon>
        <taxon>Metazoa</taxon>
        <taxon>Ecdysozoa</taxon>
        <taxon>Arthropoda</taxon>
        <taxon>Hexapoda</taxon>
        <taxon>Collembola</taxon>
        <taxon>Entomobryomorpha</taxon>
        <taxon>Isotomoidea</taxon>
        <taxon>Isotomidae</taxon>
        <taxon>Proisotominae</taxon>
        <taxon>Folsomia</taxon>
    </lineage>
</organism>
<evidence type="ECO:0000256" key="1">
    <source>
        <dbReference type="ARBA" id="ARBA00004123"/>
    </source>
</evidence>
<feature type="compositionally biased region" description="Basic and acidic residues" evidence="3">
    <location>
        <begin position="1008"/>
        <end position="1017"/>
    </location>
</feature>
<protein>
    <submittedName>
        <fullName evidence="7">Protein Jumonji</fullName>
    </submittedName>
</protein>
<feature type="compositionally biased region" description="Acidic residues" evidence="3">
    <location>
        <begin position="964"/>
        <end position="975"/>
    </location>
</feature>
<dbReference type="PANTHER" id="PTHR10694">
    <property type="entry name" value="LYSINE-SPECIFIC DEMETHYLASE"/>
    <property type="match status" value="1"/>
</dbReference>
<evidence type="ECO:0000256" key="3">
    <source>
        <dbReference type="SAM" id="MobiDB-lite"/>
    </source>
</evidence>
<accession>A0A226EZY6</accession>
<feature type="compositionally biased region" description="Low complexity" evidence="3">
    <location>
        <begin position="1662"/>
        <end position="1672"/>
    </location>
</feature>
<feature type="compositionally biased region" description="Acidic residues" evidence="3">
    <location>
        <begin position="936"/>
        <end position="956"/>
    </location>
</feature>
<dbReference type="GO" id="GO:0010468">
    <property type="term" value="P:regulation of gene expression"/>
    <property type="evidence" value="ECO:0007669"/>
    <property type="project" value="TreeGrafter"/>
</dbReference>
<dbReference type="Pfam" id="PF02375">
    <property type="entry name" value="JmjN"/>
    <property type="match status" value="1"/>
</dbReference>
<evidence type="ECO:0000259" key="4">
    <source>
        <dbReference type="PROSITE" id="PS51011"/>
    </source>
</evidence>
<feature type="compositionally biased region" description="Basic and acidic residues" evidence="3">
    <location>
        <begin position="1594"/>
        <end position="1603"/>
    </location>
</feature>
<feature type="compositionally biased region" description="Low complexity" evidence="3">
    <location>
        <begin position="126"/>
        <end position="136"/>
    </location>
</feature>
<comment type="caution">
    <text evidence="7">The sequence shown here is derived from an EMBL/GenBank/DDBJ whole genome shotgun (WGS) entry which is preliminary data.</text>
</comment>
<evidence type="ECO:0000259" key="5">
    <source>
        <dbReference type="PROSITE" id="PS51183"/>
    </source>
</evidence>
<feature type="region of interest" description="Disordered" evidence="3">
    <location>
        <begin position="451"/>
        <end position="487"/>
    </location>
</feature>
<dbReference type="Gene3D" id="2.60.120.650">
    <property type="entry name" value="Cupin"/>
    <property type="match status" value="1"/>
</dbReference>
<feature type="compositionally biased region" description="Pro residues" evidence="3">
    <location>
        <begin position="1138"/>
        <end position="1147"/>
    </location>
</feature>
<feature type="compositionally biased region" description="Low complexity" evidence="3">
    <location>
        <begin position="1228"/>
        <end position="1240"/>
    </location>
</feature>
<sequence length="2392" mass="265785">MVVVTGRGAASGGSKVNNNKAATSTNAKLKSKEKDKVPTTAAKGSKTKEKEVVKKVKRKDSDNIIVDKLPGKSKKEDASSLPTKVKAVKSKASLELSNAQNKEKQKPPPTKNRSSPSIGLTKVGCNNNSSSISSNNKPISVVPNQQPVANNKCIRTDNSMVTLSTNGPRIQAQRKFAQAGNIYPGTMLFNQNIPSNSPYATPSKETPFKRSQEGTNCSSSSSAKKVKKPMFSPPPCKRPKTEDFLTFLCVRGTSALPPEFDFFKFPQVLESEAHVPPRRKIFPQTFCTQSSRTVELQTDINVKSDNQLSQLSNKINKSNIVLKLKAQSKLQQARKIVKNTAKNSDLVTNNSDTTTKKSSSSSSAPVPVCKAENPTKGIRATASSVLFSKLRRTSPVTRARPILSPPRSRLNEQDARFAMTALKLKYQRLAVSKSNRSAILTKKAKESIILTRSRSQGKLSPKKRKLLPRTHKPVIISPSRNAPSPDIIFGVTCSSAARKRAVKSSSEESESEEEEQVSKNNKSSEEEEEEEEEENNDDEGSANDDDSESSGMEKKKSSTPPLLLTRSLRNGKELTRPKSKSPRPEKKQQPSNKMGSNKSSGRVGTRSAHRLTKSPLREIPMYKPKRLKRKLFKPNSKAEKKGTNNKNKMKDEKDKKQIKDGKEKKDIKKMPSPKKIVTDDGKRPSRKTKETATNLLGLLTHGFSTDDEDSEIDRKRDNKNEDSEVGSSSSSEAHYLEKHYTAALRREEEKFSRNKNPKSGMQRRSSRRDSTNESTKFENKRDNKTPERKLRSTRSTSEDVKSESRHLNKKVLSENKNKKEAPSTTTRTRRHGTPTVGDRKMPGAARKSASITCRGRSQYSSSENEEDSSSDHQSESEVGNNSADNEENKKDVKHTSLANKSRRKETVKDKLRRKITKSSTSSKSVRGFKSRKSDYSDDEDEQSEENANSNEEEENQEEGKESENEVENSEDEDAEEVKAKSKVKKKKRSSPNLSDARRRQQSSTQVKLKKEIKRERSSSMSLPRSEKSSTPFEREESVETEQCKLSPRSRLSRSRSRSGSYDKSDSNLVEESSSDDEEEEVEENIVEREISSSSEDEEEDEESAPEKVDVSTQVDMDEEEGIARPLVSLAELAGLVPPQKPLPPPGSKTPNNDSDDDVQEIGVVFASSSTSTSSMPARHSSSRSPEKQSSNNSAPSLSASGHSARTHGTPPCTSSSSPFLHHQHPTSPLLAPPLHQQPPQYHHHHHTTTTPPIIDPLLNNPFNPFMPPPPRSANIQQDFYTPLHLGPPLVQSFQLVGGTLGGIGGHFPVTSPLNTLSIPVTVPFSTHHLLPHHPSTMGFASGSTFHATTMQTHIRSVATNLDMGSNIPLVRPMVGSDHHSSSINFMSRGPSLGLSSNIPLTRPPVIGLGGVWGHHHHQPQIDPNAASRNHYSAFRVPHLSSTTATHTTHTTQHVIHHQSTTVLGMNSTPVLPVSIIQPQTHQQQNQTNVQSQPGGSTSHYQQQYHQNTPNKSKAEKQNTSSNFASSTSTSASTSSSSSTSTSMPSQRPKSPTPPGYHLIKHLPNVSIVPKFDRDSHNAAASSSLSYKKQTKNGSKNEKDEPREKKKVGRKKKESAVLPHPSSPLTVRKDSNPSTYAPKKQNKPGGMDKDPSSSCKEGKTLKSQSSSSSQHQSPPVSATKCPPKQKMGKDEGGRLVKKKDTSRNCLSPVPSSSSTTALITSSNNPKRGKSESPKTNKTNKKHEKDLESSCSSSKSHHNSNPPSRTSSPNVQSKCKSSNKFTNDRVAKPQIGITEAFTEAPTFHPTDQEFEDPLKYIQKIQAEAEKYGMARIVPPKSFRPECNVEDDMRFTAYNHYIHKMYQRWGPNVLECEAIKHNLKQNQVDVSEIPVIGGMEINLSTMYQTVKSFGSLNEVIEKQRWTKVADTMHVPKAAHDRAAKLELIYLKYVLPYAILSDVEREKLKKRVEKKWTKRRETILKAAESCEDEDLDEDSMDELDECIVKGKTTPLSAYYRVARNTLNLFFPTEKEHSFDEIEEEYWKVVRDRNRPVCVYSGSIDCAGVGWGFPIPKASNKHPWNLKVLANNQGSVLRSMGPVMGATVPTLHVAMLFTSYCWYRDPHSLPWIEFLHSGANKIWYSVAAENENLFRSALTDLMPMQCKKKQIWLASDSAMVPPEMLVAKGVPLVRMVQNPGEFLVVFPKAFTSAICTGYLISESVCFAYTSWLQTCIQTFKDIHDSKEPPVFPLEKLLLSILQDARASLEVVRSILPDTRQLIREEIVLRKKISTLGVKFGGKISTDSESDSGNKNSSKKKKAAQEEEIEQCYNCNYTLYLSMVRNLKSDVAMCLKHAVEHFTKHKADIKKCNLLYDLEESQLNMILENASKRCGNVVSLKS</sequence>
<feature type="compositionally biased region" description="Polar residues" evidence="3">
    <location>
        <begin position="194"/>
        <end position="204"/>
    </location>
</feature>
<dbReference type="SUPFAM" id="SSF51197">
    <property type="entry name" value="Clavaminate synthase-like"/>
    <property type="match status" value="1"/>
</dbReference>